<evidence type="ECO:0000313" key="2">
    <source>
        <dbReference type="Proteomes" id="UP000823775"/>
    </source>
</evidence>
<comment type="caution">
    <text evidence="1">The sequence shown here is derived from an EMBL/GenBank/DDBJ whole genome shotgun (WGS) entry which is preliminary data.</text>
</comment>
<dbReference type="EMBL" id="JACEIK010000382">
    <property type="protein sequence ID" value="MCD7456017.1"/>
    <property type="molecule type" value="Genomic_DNA"/>
</dbReference>
<sequence length="93" mass="10064">GERKCECSEGVGERREGFYKEKGEVVIGGGEGGVVMLVVDRQFANLIGDPPVARNLGSNALVIYVASETYRRYTVLHQLPTSGTWFCIGGSPE</sequence>
<name>A0ABS8SB75_DATST</name>
<gene>
    <name evidence="1" type="ORF">HAX54_030465</name>
</gene>
<reference evidence="1 2" key="1">
    <citation type="journal article" date="2021" name="BMC Genomics">
        <title>Datura genome reveals duplications of psychoactive alkaloid biosynthetic genes and high mutation rate following tissue culture.</title>
        <authorList>
            <person name="Rajewski A."/>
            <person name="Carter-House D."/>
            <person name="Stajich J."/>
            <person name="Litt A."/>
        </authorList>
    </citation>
    <scope>NUCLEOTIDE SEQUENCE [LARGE SCALE GENOMIC DNA]</scope>
    <source>
        <strain evidence="1">AR-01</strain>
    </source>
</reference>
<feature type="non-terminal residue" evidence="1">
    <location>
        <position position="1"/>
    </location>
</feature>
<accession>A0ABS8SB75</accession>
<keyword evidence="2" id="KW-1185">Reference proteome</keyword>
<proteinExistence type="predicted"/>
<protein>
    <submittedName>
        <fullName evidence="1">Uncharacterized protein</fullName>
    </submittedName>
</protein>
<dbReference type="Proteomes" id="UP000823775">
    <property type="component" value="Unassembled WGS sequence"/>
</dbReference>
<organism evidence="1 2">
    <name type="scientific">Datura stramonium</name>
    <name type="common">Jimsonweed</name>
    <name type="synonym">Common thornapple</name>
    <dbReference type="NCBI Taxonomy" id="4076"/>
    <lineage>
        <taxon>Eukaryota</taxon>
        <taxon>Viridiplantae</taxon>
        <taxon>Streptophyta</taxon>
        <taxon>Embryophyta</taxon>
        <taxon>Tracheophyta</taxon>
        <taxon>Spermatophyta</taxon>
        <taxon>Magnoliopsida</taxon>
        <taxon>eudicotyledons</taxon>
        <taxon>Gunneridae</taxon>
        <taxon>Pentapetalae</taxon>
        <taxon>asterids</taxon>
        <taxon>lamiids</taxon>
        <taxon>Solanales</taxon>
        <taxon>Solanaceae</taxon>
        <taxon>Solanoideae</taxon>
        <taxon>Datureae</taxon>
        <taxon>Datura</taxon>
    </lineage>
</organism>
<evidence type="ECO:0000313" key="1">
    <source>
        <dbReference type="EMBL" id="MCD7456017.1"/>
    </source>
</evidence>